<feature type="region of interest" description="Disordered" evidence="1">
    <location>
        <begin position="1"/>
        <end position="31"/>
    </location>
</feature>
<dbReference type="Proteomes" id="UP000521943">
    <property type="component" value="Unassembled WGS sequence"/>
</dbReference>
<evidence type="ECO:0000313" key="3">
    <source>
        <dbReference type="Proteomes" id="UP000521943"/>
    </source>
</evidence>
<keyword evidence="3" id="KW-1185">Reference proteome</keyword>
<comment type="caution">
    <text evidence="2">The sequence shown here is derived from an EMBL/GenBank/DDBJ whole genome shotgun (WGS) entry which is preliminary data.</text>
</comment>
<sequence>MSVAGRMASHPANAPPPLASSRSPSINTVNMASNVPSDPISSLKVSSNNIAAGIGEALEALIEAASMSPMSTKPIFVEWEGRIMALGRKRMASMNGRNAFLYLKSKFGLLSSPRPLFLQVLFVGEAEGDYVEVDLDAWEELAPHIERLRIIS</sequence>
<reference evidence="2 3" key="1">
    <citation type="submission" date="2020-07" db="EMBL/GenBank/DDBJ databases">
        <title>Comparative genomics of pyrophilous fungi reveals a link between fire events and developmental genes.</title>
        <authorList>
            <consortium name="DOE Joint Genome Institute"/>
            <person name="Steindorff A.S."/>
            <person name="Carver A."/>
            <person name="Calhoun S."/>
            <person name="Stillman K."/>
            <person name="Liu H."/>
            <person name="Lipzen A."/>
            <person name="Pangilinan J."/>
            <person name="Labutti K."/>
            <person name="Bruns T.D."/>
            <person name="Grigoriev I.V."/>
        </authorList>
    </citation>
    <scope>NUCLEOTIDE SEQUENCE [LARGE SCALE GENOMIC DNA]</scope>
    <source>
        <strain evidence="2 3">CBS 144469</strain>
    </source>
</reference>
<proteinExistence type="predicted"/>
<name>A0A8H6IFU1_9AGAR</name>
<dbReference type="EMBL" id="JACGCI010000006">
    <property type="protein sequence ID" value="KAF6763051.1"/>
    <property type="molecule type" value="Genomic_DNA"/>
</dbReference>
<evidence type="ECO:0000256" key="1">
    <source>
        <dbReference type="SAM" id="MobiDB-lite"/>
    </source>
</evidence>
<gene>
    <name evidence="2" type="ORF">DFP72DRAFT_521483</name>
</gene>
<organism evidence="2 3">
    <name type="scientific">Ephemerocybe angulata</name>
    <dbReference type="NCBI Taxonomy" id="980116"/>
    <lineage>
        <taxon>Eukaryota</taxon>
        <taxon>Fungi</taxon>
        <taxon>Dikarya</taxon>
        <taxon>Basidiomycota</taxon>
        <taxon>Agaricomycotina</taxon>
        <taxon>Agaricomycetes</taxon>
        <taxon>Agaricomycetidae</taxon>
        <taxon>Agaricales</taxon>
        <taxon>Agaricineae</taxon>
        <taxon>Psathyrellaceae</taxon>
        <taxon>Ephemerocybe</taxon>
    </lineage>
</organism>
<dbReference type="AlphaFoldDB" id="A0A8H6IFU1"/>
<protein>
    <submittedName>
        <fullName evidence="2">Uncharacterized protein</fullName>
    </submittedName>
</protein>
<dbReference type="OrthoDB" id="3015492at2759"/>
<accession>A0A8H6IFU1</accession>
<evidence type="ECO:0000313" key="2">
    <source>
        <dbReference type="EMBL" id="KAF6763051.1"/>
    </source>
</evidence>